<proteinExistence type="predicted"/>
<organism evidence="2 3">
    <name type="scientific">Pseudomonas fluorescens</name>
    <dbReference type="NCBI Taxonomy" id="294"/>
    <lineage>
        <taxon>Bacteria</taxon>
        <taxon>Pseudomonadati</taxon>
        <taxon>Pseudomonadota</taxon>
        <taxon>Gammaproteobacteria</taxon>
        <taxon>Pseudomonadales</taxon>
        <taxon>Pseudomonadaceae</taxon>
        <taxon>Pseudomonas</taxon>
    </lineage>
</organism>
<reference evidence="2 3" key="1">
    <citation type="submission" date="2015-03" db="EMBL/GenBank/DDBJ databases">
        <title>Comparative genomics of Pseudomonas insights into diversity of traits involved in vanlence and defense.</title>
        <authorList>
            <person name="Qin Y."/>
        </authorList>
    </citation>
    <scope>NUCLEOTIDE SEQUENCE [LARGE SCALE GENOMIC DNA]</scope>
    <source>
        <strain evidence="2 3">H24</strain>
    </source>
</reference>
<protein>
    <recommendedName>
        <fullName evidence="4">Protein BatD</fullName>
    </recommendedName>
</protein>
<sequence>MIRLVDRVAAIASKLAPTGDLRYIQIKCGSELARDGVRSFNIGLGALLIYLISTSALAAEPELRIQTRLQPADSVMVGGILELQLDVLTDSWFTDAPTLPDLKLPGALVMPPDGHAEHLNQTLDGKSFNGMRYRYRITPNLAQGFDIPALMVRATPGQASTPLTAQSQPLHFRATQPPGFQPGEPVLVAQGLRFTQKTINSATPLKVGDSITRQLTLQADDALAMSLPAPSLEDVAGLSRYPKTPQISNLDDGRGHFNGGQRVDTTTYRIDTEGRHNLPAIELKWWDASTGQTRTAQVPAVTFNAAANSAYRPVFSISEDLKKLGQKSRLHLSGHWLGLSALLLIVALLGWFARPLVHHAFLQWQARRRARRAAWLESADYAWRQIPAQIDGKPAQLSALYLWARRSRMGLKLTNLGPRLQDLLRACYSRQPTEDQALHHLKQSLATLHSQAKRDTESAAPALRPLNPVYEKDFP</sequence>
<dbReference type="PANTHER" id="PTHR40940">
    <property type="entry name" value="PROTEIN BATD-RELATED"/>
    <property type="match status" value="1"/>
</dbReference>
<dbReference type="OrthoDB" id="5293418at2"/>
<feature type="transmembrane region" description="Helical" evidence="1">
    <location>
        <begin position="332"/>
        <end position="353"/>
    </location>
</feature>
<keyword evidence="1" id="KW-1133">Transmembrane helix</keyword>
<accession>A0A0F4VC73</accession>
<dbReference type="PATRIC" id="fig|294.133.peg.972"/>
<dbReference type="EMBL" id="LACH01000016">
    <property type="protein sequence ID" value="KJZ66105.1"/>
    <property type="molecule type" value="Genomic_DNA"/>
</dbReference>
<feature type="transmembrane region" description="Helical" evidence="1">
    <location>
        <begin position="40"/>
        <end position="59"/>
    </location>
</feature>
<evidence type="ECO:0000256" key="1">
    <source>
        <dbReference type="SAM" id="Phobius"/>
    </source>
</evidence>
<gene>
    <name evidence="2" type="ORF">VD17_09405</name>
</gene>
<keyword evidence="1" id="KW-0472">Membrane</keyword>
<dbReference type="RefSeq" id="WP_046053600.1">
    <property type="nucleotide sequence ID" value="NZ_LACH01000016.1"/>
</dbReference>
<dbReference type="Proteomes" id="UP000033400">
    <property type="component" value="Unassembled WGS sequence"/>
</dbReference>
<dbReference type="InterPro" id="IPR025738">
    <property type="entry name" value="BatD"/>
</dbReference>
<comment type="caution">
    <text evidence="2">The sequence shown here is derived from an EMBL/GenBank/DDBJ whole genome shotgun (WGS) entry which is preliminary data.</text>
</comment>
<evidence type="ECO:0000313" key="2">
    <source>
        <dbReference type="EMBL" id="KJZ66105.1"/>
    </source>
</evidence>
<keyword evidence="1" id="KW-0812">Transmembrane</keyword>
<dbReference type="AlphaFoldDB" id="A0A0F4VC73"/>
<evidence type="ECO:0008006" key="4">
    <source>
        <dbReference type="Google" id="ProtNLM"/>
    </source>
</evidence>
<dbReference type="PANTHER" id="PTHR40940:SF1">
    <property type="entry name" value="PROTEIN BATD"/>
    <property type="match status" value="1"/>
</dbReference>
<name>A0A0F4VC73_PSEFL</name>
<evidence type="ECO:0000313" key="3">
    <source>
        <dbReference type="Proteomes" id="UP000033400"/>
    </source>
</evidence>